<feature type="transmembrane region" description="Helical" evidence="1">
    <location>
        <begin position="70"/>
        <end position="88"/>
    </location>
</feature>
<organism evidence="2 3">
    <name type="scientific">Candidatus Roizmanbacteria bacterium CG_4_10_14_0_2_um_filter_36_35</name>
    <dbReference type="NCBI Taxonomy" id="1974822"/>
    <lineage>
        <taxon>Bacteria</taxon>
        <taxon>Candidatus Roizmaniibacteriota</taxon>
    </lineage>
</organism>
<sequence length="160" mass="19221">PIKNILIYYQERNEQSQQQAAAYPLDKLSSPKERIIAIYKNFLYDPFYFRASDFFPAKINQIMNTTIYKLIYRTSLLLGFGGVFISFFKKKKKSNIIFLLVVFFLIQLIMSQYLILNWDRYFIQISLFFIIFYVQGLVNLTKIVSRAYKNYVNKNIFKHR</sequence>
<feature type="non-terminal residue" evidence="2">
    <location>
        <position position="1"/>
    </location>
</feature>
<reference evidence="3" key="1">
    <citation type="submission" date="2017-09" db="EMBL/GenBank/DDBJ databases">
        <title>Depth-based differentiation of microbial function through sediment-hosted aquifers and enrichment of novel symbionts in the deep terrestrial subsurface.</title>
        <authorList>
            <person name="Probst A.J."/>
            <person name="Ladd B."/>
            <person name="Jarett J.K."/>
            <person name="Geller-Mcgrath D.E."/>
            <person name="Sieber C.M.K."/>
            <person name="Emerson J.B."/>
            <person name="Anantharaman K."/>
            <person name="Thomas B.C."/>
            <person name="Malmstrom R."/>
            <person name="Stieglmeier M."/>
            <person name="Klingl A."/>
            <person name="Woyke T."/>
            <person name="Ryan C.M."/>
            <person name="Banfield J.F."/>
        </authorList>
    </citation>
    <scope>NUCLEOTIDE SEQUENCE [LARGE SCALE GENOMIC DNA]</scope>
</reference>
<evidence type="ECO:0000313" key="2">
    <source>
        <dbReference type="EMBL" id="PIZ68624.1"/>
    </source>
</evidence>
<evidence type="ECO:0000313" key="3">
    <source>
        <dbReference type="Proteomes" id="UP000230177"/>
    </source>
</evidence>
<name>A0A2M7UBL0_9BACT</name>
<proteinExistence type="predicted"/>
<accession>A0A2M7UBL0</accession>
<evidence type="ECO:0000256" key="1">
    <source>
        <dbReference type="SAM" id="Phobius"/>
    </source>
</evidence>
<gene>
    <name evidence="2" type="ORF">COY13_00745</name>
</gene>
<dbReference type="Proteomes" id="UP000230177">
    <property type="component" value="Unassembled WGS sequence"/>
</dbReference>
<dbReference type="AlphaFoldDB" id="A0A2M7UBL0"/>
<keyword evidence="1" id="KW-0472">Membrane</keyword>
<keyword evidence="1" id="KW-1133">Transmembrane helix</keyword>
<comment type="caution">
    <text evidence="2">The sequence shown here is derived from an EMBL/GenBank/DDBJ whole genome shotgun (WGS) entry which is preliminary data.</text>
</comment>
<feature type="transmembrane region" description="Helical" evidence="1">
    <location>
        <begin position="95"/>
        <end position="115"/>
    </location>
</feature>
<feature type="transmembrane region" description="Helical" evidence="1">
    <location>
        <begin position="121"/>
        <end position="140"/>
    </location>
</feature>
<protein>
    <submittedName>
        <fullName evidence="2">Uncharacterized protein</fullName>
    </submittedName>
</protein>
<dbReference type="EMBL" id="PFOE01000026">
    <property type="protein sequence ID" value="PIZ68624.1"/>
    <property type="molecule type" value="Genomic_DNA"/>
</dbReference>
<keyword evidence="1" id="KW-0812">Transmembrane</keyword>